<protein>
    <recommendedName>
        <fullName evidence="4">DUF3572 family protein</fullName>
    </recommendedName>
</protein>
<organism evidence="2 3">
    <name type="scientific">Clavibacter michiganensis subsp. michiganensis (strain NCPPB 382)</name>
    <dbReference type="NCBI Taxonomy" id="443906"/>
    <lineage>
        <taxon>Bacteria</taxon>
        <taxon>Bacillati</taxon>
        <taxon>Actinomycetota</taxon>
        <taxon>Actinomycetes</taxon>
        <taxon>Micrococcales</taxon>
        <taxon>Microbacteriaceae</taxon>
        <taxon>Clavibacter</taxon>
    </lineage>
</organism>
<dbReference type="KEGG" id="cmi:CMM_1066"/>
<dbReference type="AlphaFoldDB" id="A5CPV6"/>
<evidence type="ECO:0000313" key="2">
    <source>
        <dbReference type="EMBL" id="CAN01109.1"/>
    </source>
</evidence>
<name>A5CPV6_CLAM3</name>
<feature type="region of interest" description="Disordered" evidence="1">
    <location>
        <begin position="133"/>
        <end position="163"/>
    </location>
</feature>
<sequence length="163" mass="17208">MRSPDRSASVRARTLGSTRPGVGAGAGPGPGEPERIRMWSKQSGDATGAISPVPTHPHAHPVRGAWLVRVGGGPALGWVLRRRDDLEAPFSYEVYACGLGADGLRVWVQRRDSLNAAVAWVMQHDAELLAFGRRLRPDPAQPSTRSDEDAAAPEAGDGGVGSD</sequence>
<proteinExistence type="predicted"/>
<feature type="region of interest" description="Disordered" evidence="1">
    <location>
        <begin position="1"/>
        <end position="49"/>
    </location>
</feature>
<gene>
    <name evidence="2" type="ordered locus">CMM_1066</name>
</gene>
<dbReference type="EMBL" id="AM711867">
    <property type="protein sequence ID" value="CAN01109.1"/>
    <property type="molecule type" value="Genomic_DNA"/>
</dbReference>
<accession>A5CPV6</accession>
<evidence type="ECO:0000313" key="3">
    <source>
        <dbReference type="Proteomes" id="UP000001564"/>
    </source>
</evidence>
<dbReference type="Proteomes" id="UP000001564">
    <property type="component" value="Chromosome"/>
</dbReference>
<reference evidence="2 3" key="1">
    <citation type="journal article" date="2008" name="J. Bacteriol.">
        <title>The genome sequence of the tomato-pathogenic actinomycete Clavibacter michiganensis subsp. michiganensis NCPPB382 reveals a large island involved in pathogenicity.</title>
        <authorList>
            <person name="Gartemann K.H."/>
            <person name="Abt B."/>
            <person name="Bekel T."/>
            <person name="Burger A."/>
            <person name="Engemann J."/>
            <person name="Flugel M."/>
            <person name="Gaigalat L."/>
            <person name="Goesmann A."/>
            <person name="Grafen I."/>
            <person name="Kalinowski J."/>
            <person name="Kaup O."/>
            <person name="Kirchner O."/>
            <person name="Krause L."/>
            <person name="Linke B."/>
            <person name="McHardy A."/>
            <person name="Meyer F."/>
            <person name="Pohle S."/>
            <person name="Ruckert C."/>
            <person name="Schneiker S."/>
            <person name="Zellermann E.M."/>
            <person name="Puhler A."/>
            <person name="Eichenlaub R."/>
            <person name="Kaiser O."/>
            <person name="Bartels D."/>
        </authorList>
    </citation>
    <scope>NUCLEOTIDE SEQUENCE [LARGE SCALE GENOMIC DNA]</scope>
    <source>
        <strain evidence="2 3">NCPPB 382</strain>
    </source>
</reference>
<keyword evidence="3" id="KW-1185">Reference proteome</keyword>
<evidence type="ECO:0008006" key="4">
    <source>
        <dbReference type="Google" id="ProtNLM"/>
    </source>
</evidence>
<evidence type="ECO:0000256" key="1">
    <source>
        <dbReference type="SAM" id="MobiDB-lite"/>
    </source>
</evidence>
<dbReference type="HOGENOM" id="CLU_109271_1_0_11"/>